<accession>A0AAC9W7X9</accession>
<evidence type="ECO:0000313" key="1">
    <source>
        <dbReference type="EMBL" id="ARE12275.1"/>
    </source>
</evidence>
<name>A0AAC9W7X9_LACLL</name>
<dbReference type="AlphaFoldDB" id="A0AAC9W7X9"/>
<sequence length="165" mass="19129">MSRNIFYADLDSINNKGVLVTGHGKGLVNKNSRINGKYIANDMVRLRIESNELFGYQGYIPQSAPELHVIDYLLYFYDEDEKEQPLEPELISIKEYTELSKHNIDTGEQISKMYPLPFLSSPDKFGDTYNEYTEILSQASKAKFYKIPFTKDENERAIWVNNLVQ</sequence>
<evidence type="ECO:0000313" key="2">
    <source>
        <dbReference type="Proteomes" id="UP000192067"/>
    </source>
</evidence>
<proteinExistence type="predicted"/>
<reference evidence="1 2" key="1">
    <citation type="journal article" date="2017" name="BMC Genomics">
        <title>Comparative and functional genomics of the Lactococcus lactis taxon; insights into evolution and niche adaptation.</title>
        <authorList>
            <person name="Kelleher P."/>
            <person name="Bottacini F."/>
            <person name="Mahony J."/>
            <person name="Kilcawley K.N."/>
            <person name="van Sinderen D."/>
        </authorList>
    </citation>
    <scope>NUCLEOTIDE SEQUENCE [LARGE SCALE GENOMIC DNA]</scope>
    <source>
        <strain evidence="1 2">UC11</strain>
    </source>
</reference>
<organism evidence="1 2">
    <name type="scientific">Lactococcus lactis subsp. lactis</name>
    <name type="common">Streptococcus lactis</name>
    <dbReference type="NCBI Taxonomy" id="1360"/>
    <lineage>
        <taxon>Bacteria</taxon>
        <taxon>Bacillati</taxon>
        <taxon>Bacillota</taxon>
        <taxon>Bacilli</taxon>
        <taxon>Lactobacillales</taxon>
        <taxon>Streptococcaceae</taxon>
        <taxon>Lactococcus</taxon>
    </lineage>
</organism>
<keyword evidence="1" id="KW-0614">Plasmid</keyword>
<protein>
    <submittedName>
        <fullName evidence="1">Uncharacterized protein</fullName>
    </submittedName>
</protein>
<gene>
    <name evidence="1" type="ORF">LLUC11_pB30</name>
</gene>
<geneLocation type="plasmid" evidence="1 2">
    <name>pUC11B</name>
</geneLocation>
<dbReference type="EMBL" id="CP016721">
    <property type="protein sequence ID" value="ARE12275.1"/>
    <property type="molecule type" value="Genomic_DNA"/>
</dbReference>
<dbReference type="RefSeq" id="WP_081200373.1">
    <property type="nucleotide sequence ID" value="NZ_CP016721.3"/>
</dbReference>
<dbReference type="Proteomes" id="UP000192067">
    <property type="component" value="Plasmid pUC11B"/>
</dbReference>